<organism evidence="1 2">
    <name type="scientific">Fusarium sporotrichioides</name>
    <dbReference type="NCBI Taxonomy" id="5514"/>
    <lineage>
        <taxon>Eukaryota</taxon>
        <taxon>Fungi</taxon>
        <taxon>Dikarya</taxon>
        <taxon>Ascomycota</taxon>
        <taxon>Pezizomycotina</taxon>
        <taxon>Sordariomycetes</taxon>
        <taxon>Hypocreomycetidae</taxon>
        <taxon>Hypocreales</taxon>
        <taxon>Nectriaceae</taxon>
        <taxon>Fusarium</taxon>
    </lineage>
</organism>
<dbReference type="InterPro" id="IPR011009">
    <property type="entry name" value="Kinase-like_dom_sf"/>
</dbReference>
<gene>
    <name evidence="1" type="ORF">FSPOR_3175</name>
</gene>
<evidence type="ECO:0008006" key="3">
    <source>
        <dbReference type="Google" id="ProtNLM"/>
    </source>
</evidence>
<accession>A0A395SIB7</accession>
<dbReference type="AlphaFoldDB" id="A0A395SIB7"/>
<dbReference type="Gene3D" id="1.10.510.10">
    <property type="entry name" value="Transferase(Phosphotransferase) domain 1"/>
    <property type="match status" value="1"/>
</dbReference>
<dbReference type="SUPFAM" id="SSF56112">
    <property type="entry name" value="Protein kinase-like (PK-like)"/>
    <property type="match status" value="1"/>
</dbReference>
<dbReference type="EMBL" id="PXOF01000039">
    <property type="protein sequence ID" value="RGP71809.1"/>
    <property type="molecule type" value="Genomic_DNA"/>
</dbReference>
<dbReference type="PANTHER" id="PTHR37542:SF3">
    <property type="entry name" value="PRION-INHIBITION AND PROPAGATION HELO DOMAIN-CONTAINING PROTEIN"/>
    <property type="match status" value="1"/>
</dbReference>
<protein>
    <recommendedName>
        <fullName evidence="3">Protein kinase domain-containing protein</fullName>
    </recommendedName>
</protein>
<dbReference type="STRING" id="5514.A0A395SIB7"/>
<proteinExistence type="predicted"/>
<dbReference type="PANTHER" id="PTHR37542">
    <property type="entry name" value="HELO DOMAIN-CONTAINING PROTEIN-RELATED"/>
    <property type="match status" value="1"/>
</dbReference>
<sequence>MFLISAEISLALQRDQIGWSIARWMKQCSLNKSDVEIDALVWKARKLGGLVDSEKHHRGSIMEDFSPSTRLKVQQGLRGLNVALGVIGTTATHSKSLLISDTDIFNTDVSIDLVHNIETRVNDVCGNFEDAILLNPNVNLDKALRDNVAAVVEAKQSISLRQSVLDLTEVSGVEELAKDSVQFSAADMAKPARDRFTFGIIPGKKVLVESFSYKPMENSTEPSPQTLKMVKRMVSRLSHSRRTSQYVLPCVGYTQNRYTRQIGIVFEIGESVDSTQSPTSLTELYSRETRSPLGFRIRLAYCLAVALDGLHRVGWVHKEFKSPNLIFLADESYVSSPDIKCRSAVPPHMDAPYLFGFEWSRPEDGETDMASDFSKMSNAYRHPDRWGRPRVKFSKSHDIYSLVSTPSSNRQ</sequence>
<name>A0A395SIB7_FUSSP</name>
<evidence type="ECO:0000313" key="2">
    <source>
        <dbReference type="Proteomes" id="UP000266152"/>
    </source>
</evidence>
<reference evidence="1 2" key="1">
    <citation type="journal article" date="2018" name="PLoS Pathog.">
        <title>Evolution of structural diversity of trichothecenes, a family of toxins produced by plant pathogenic and entomopathogenic fungi.</title>
        <authorList>
            <person name="Proctor R.H."/>
            <person name="McCormick S.P."/>
            <person name="Kim H.S."/>
            <person name="Cardoza R.E."/>
            <person name="Stanley A.M."/>
            <person name="Lindo L."/>
            <person name="Kelly A."/>
            <person name="Brown D.W."/>
            <person name="Lee T."/>
            <person name="Vaughan M.M."/>
            <person name="Alexander N.J."/>
            <person name="Busman M."/>
            <person name="Gutierrez S."/>
        </authorList>
    </citation>
    <scope>NUCLEOTIDE SEQUENCE [LARGE SCALE GENOMIC DNA]</scope>
    <source>
        <strain evidence="1 2">NRRL 3299</strain>
    </source>
</reference>
<keyword evidence="2" id="KW-1185">Reference proteome</keyword>
<comment type="caution">
    <text evidence="1">The sequence shown here is derived from an EMBL/GenBank/DDBJ whole genome shotgun (WGS) entry which is preliminary data.</text>
</comment>
<dbReference type="Proteomes" id="UP000266152">
    <property type="component" value="Unassembled WGS sequence"/>
</dbReference>
<evidence type="ECO:0000313" key="1">
    <source>
        <dbReference type="EMBL" id="RGP71809.1"/>
    </source>
</evidence>